<name>A0A066XZN7_COLSU</name>
<dbReference type="OrthoDB" id="4845425at2759"/>
<dbReference type="Proteomes" id="UP000027238">
    <property type="component" value="Unassembled WGS sequence"/>
</dbReference>
<dbReference type="AlphaFoldDB" id="A0A066XZN7"/>
<protein>
    <submittedName>
        <fullName evidence="2">Uncharacterized protein</fullName>
    </submittedName>
</protein>
<dbReference type="EMBL" id="JMSE01000224">
    <property type="protein sequence ID" value="KDN71231.1"/>
    <property type="molecule type" value="Genomic_DNA"/>
</dbReference>
<evidence type="ECO:0000313" key="3">
    <source>
        <dbReference type="Proteomes" id="UP000027238"/>
    </source>
</evidence>
<accession>A0A066XZN7</accession>
<comment type="caution">
    <text evidence="2">The sequence shown here is derived from an EMBL/GenBank/DDBJ whole genome shotgun (WGS) entry which is preliminary data.</text>
</comment>
<feature type="region of interest" description="Disordered" evidence="1">
    <location>
        <begin position="441"/>
        <end position="477"/>
    </location>
</feature>
<organism evidence="2 3">
    <name type="scientific">Colletotrichum sublineola</name>
    <name type="common">Sorghum anthracnose fungus</name>
    <dbReference type="NCBI Taxonomy" id="1173701"/>
    <lineage>
        <taxon>Eukaryota</taxon>
        <taxon>Fungi</taxon>
        <taxon>Dikarya</taxon>
        <taxon>Ascomycota</taxon>
        <taxon>Pezizomycotina</taxon>
        <taxon>Sordariomycetes</taxon>
        <taxon>Hypocreomycetidae</taxon>
        <taxon>Glomerellales</taxon>
        <taxon>Glomerellaceae</taxon>
        <taxon>Colletotrichum</taxon>
        <taxon>Colletotrichum graminicola species complex</taxon>
    </lineage>
</organism>
<proteinExistence type="predicted"/>
<evidence type="ECO:0000256" key="1">
    <source>
        <dbReference type="SAM" id="MobiDB-lite"/>
    </source>
</evidence>
<keyword evidence="3" id="KW-1185">Reference proteome</keyword>
<gene>
    <name evidence="2" type="ORF">CSUB01_08441</name>
</gene>
<evidence type="ECO:0000313" key="2">
    <source>
        <dbReference type="EMBL" id="KDN71231.1"/>
    </source>
</evidence>
<reference evidence="3" key="1">
    <citation type="journal article" date="2014" name="Genome Announc.">
        <title>Draft genome sequence of Colletotrichum sublineola, a destructive pathogen of cultivated sorghum.</title>
        <authorList>
            <person name="Baroncelli R."/>
            <person name="Sanz-Martin J.M."/>
            <person name="Rech G.E."/>
            <person name="Sukno S.A."/>
            <person name="Thon M.R."/>
        </authorList>
    </citation>
    <scope>NUCLEOTIDE SEQUENCE [LARGE SCALE GENOMIC DNA]</scope>
    <source>
        <strain evidence="3">TX430BB</strain>
    </source>
</reference>
<dbReference type="HOGENOM" id="CLU_537475_0_0_1"/>
<sequence length="507" mass="56310">MQRTSGDMICKELFVEKAALYLAERAIIYRAKNLGGSEGQRLWRSWQCIRNLKPDAMEQHPYKLMYEEAQQRVRAPALQRLEEEVRANGPMDDVRRKRRMDSLIKRFAKAITKEKMENEWAAYIERRTTKFRTFNPRPQVLSGGWGEHNLDRYKGLPRAQSTILLHCRTGAIGLKAYLHFMNAHQWDLSNFPGNAVSARAPDFEVLPNARGAAYRCDRCHSSANVSECPESAISHVQSQELQAKVYHMCLCDRWERMEYSLPHICKAKILGGDARGIMMFLGLWNAPRVANGFIHYVQCDSGHKVFDDVGGRVTTLMEDSEPSSVQCGRRPCKFAKASTVQRGSGVISASAAPRIWPTLFRRYVKPRPNDSVGLHLPFHDPSSDKSSQGKVVAKVVHAVVEVKSDLPRKAPAQTWTAKRSSVLSADDPVFQGLDEAERRSLQATLPIRHPSTPSKDLARDPPLGQAAGDGACAPSVGADSHDSIAADSGHGYAAVTGSFAGADHSGH</sequence>
<dbReference type="eggNOG" id="ENOG502TB0J">
    <property type="taxonomic scope" value="Eukaryota"/>
</dbReference>